<dbReference type="OrthoDB" id="10515612at2759"/>
<organism evidence="2 3">
    <name type="scientific">Trichonephila inaurata madagascariensis</name>
    <dbReference type="NCBI Taxonomy" id="2747483"/>
    <lineage>
        <taxon>Eukaryota</taxon>
        <taxon>Metazoa</taxon>
        <taxon>Ecdysozoa</taxon>
        <taxon>Arthropoda</taxon>
        <taxon>Chelicerata</taxon>
        <taxon>Arachnida</taxon>
        <taxon>Araneae</taxon>
        <taxon>Araneomorphae</taxon>
        <taxon>Entelegynae</taxon>
        <taxon>Araneoidea</taxon>
        <taxon>Nephilidae</taxon>
        <taxon>Trichonephila</taxon>
        <taxon>Trichonephila inaurata</taxon>
    </lineage>
</organism>
<protein>
    <submittedName>
        <fullName evidence="2">Uncharacterized protein</fullName>
    </submittedName>
</protein>
<feature type="region of interest" description="Disordered" evidence="1">
    <location>
        <begin position="1"/>
        <end position="61"/>
    </location>
</feature>
<proteinExistence type="predicted"/>
<sequence>EDKIPSSAGNISTNRGRRSRFPFSLPPTSYSLQNRVVGENDPDNISSLSSGDRESQGRRIAPQVEAAPVPGPFGDFVGQNVVEAQAPPPQRGRFFCILCRRFFFVEVPEGFAFRNMPRICANCRRQEDDDDPDLNPDLVSRRRRCLRPSSIRR</sequence>
<feature type="non-terminal residue" evidence="2">
    <location>
        <position position="1"/>
    </location>
</feature>
<dbReference type="Proteomes" id="UP000886998">
    <property type="component" value="Unassembled WGS sequence"/>
</dbReference>
<keyword evidence="3" id="KW-1185">Reference proteome</keyword>
<evidence type="ECO:0000256" key="1">
    <source>
        <dbReference type="SAM" id="MobiDB-lite"/>
    </source>
</evidence>
<gene>
    <name evidence="2" type="ORF">TNIN_362591</name>
</gene>
<comment type="caution">
    <text evidence="2">The sequence shown here is derived from an EMBL/GenBank/DDBJ whole genome shotgun (WGS) entry which is preliminary data.</text>
</comment>
<accession>A0A8X6YTJ1</accession>
<dbReference type="AlphaFoldDB" id="A0A8X6YTJ1"/>
<name>A0A8X6YTJ1_9ARAC</name>
<dbReference type="EMBL" id="BMAV01023326">
    <property type="protein sequence ID" value="GFY78986.1"/>
    <property type="molecule type" value="Genomic_DNA"/>
</dbReference>
<evidence type="ECO:0000313" key="3">
    <source>
        <dbReference type="Proteomes" id="UP000886998"/>
    </source>
</evidence>
<reference evidence="2" key="1">
    <citation type="submission" date="2020-08" db="EMBL/GenBank/DDBJ databases">
        <title>Multicomponent nature underlies the extraordinary mechanical properties of spider dragline silk.</title>
        <authorList>
            <person name="Kono N."/>
            <person name="Nakamura H."/>
            <person name="Mori M."/>
            <person name="Yoshida Y."/>
            <person name="Ohtoshi R."/>
            <person name="Malay A.D."/>
            <person name="Moran D.A.P."/>
            <person name="Tomita M."/>
            <person name="Numata K."/>
            <person name="Arakawa K."/>
        </authorList>
    </citation>
    <scope>NUCLEOTIDE SEQUENCE</scope>
</reference>
<evidence type="ECO:0000313" key="2">
    <source>
        <dbReference type="EMBL" id="GFY78986.1"/>
    </source>
</evidence>